<comment type="caution">
    <text evidence="1">The sequence shown here is derived from an EMBL/GenBank/DDBJ whole genome shotgun (WGS) entry which is preliminary data.</text>
</comment>
<dbReference type="Proteomes" id="UP000828048">
    <property type="component" value="Chromosome 10"/>
</dbReference>
<keyword evidence="2" id="KW-1185">Reference proteome</keyword>
<sequence length="1074" mass="119790">MGKKKELEQDSEGNEAQNLSKEDREARSLSKEERLSSSGELPLDKNNGSDEKENEDSNMNQSGITHHGNEESLPVTEADQDKCSLKQNKRGNPKEYVQCNGKHSGLVNFLDEVDSPTEPNHHKSAESELDKSRNCMEEENGGVNFSDEVASPTEPDHHKSAERLSSGGELPLDINNGSDEMENKDSNMNLSGITSHRNEELLLVAEAVHNKSSSKQNNGGNPKDYVQCTGKHVGGVNFSDEVASPTEPNHHKSAEREVDKTRNGMEEENGGLNFPYEVASLTELNHRKNAERLSSAGALLLDKSNGSEEMENKDGNMNQSGITRHGIEESLPVAEDECSLKQSNGENPKDYVQHNRKHVGGINFSDEVASPTEPNHHKSVESEADKNGNCVDEENGGVNISVEVASSTELNHLDSEESSLVAEARSEVDEIGCCLEQENGRNQNEYVICNGKQTGGITELNDNVIEESSPVVRASSEANENRTFLEQNNGRNQSEFGDVKRSTLSRNSKSSEVSLSTERACQEIEESTAVIETNRKLDENSKSPTSLDRTQKRQLTGFECVGSVDTLENIAVANYSSEFSVTQRDMPTFPTTSNYGYEGSVSSYDGNDDQVPDPFLHLSERKFKKAKSPKAKAMHKRDEVMNKITSYPDMEHEAWNCSSIPSEKKHYSRKGKWHQDELMEPSPPARSRTKFESGGYQSRVPFYSRGSHVGYDKGGPSNYRREEFQYRSSLHSPNKPEKNPEEEKMELLKRVIELQEQLTRAHISQGVAPKVDMYPRRFHQGTRWPHQNRTSRIPFSAEAKMSRCQVDNSCFHCCPHDRMSSAPLPPHVFCNRSPYTAQRSPRYSNLYSSTPSSPQYRTSSGFSLQSYDANCDDRELKKYYRERNRLKRNVRPVAGGAPFIICYRCSEVLQVPLDFLLAKRRFHKLMCGACSSTLKFSLQDGTCISPYTGDYALDAIAPPPSEVDDYGPSLGKSCSTEVEPFSVELPFQSVKRDSYERKTSFESFSEPTGERKGGPIFKELENKNKNPVETFAAAGPSSSKAGKTSSEIEELRPTSGSPLHILMGYTSPSRVMDR</sequence>
<protein>
    <submittedName>
        <fullName evidence="1">Uncharacterized protein</fullName>
    </submittedName>
</protein>
<evidence type="ECO:0000313" key="1">
    <source>
        <dbReference type="EMBL" id="KAH7840725.1"/>
    </source>
</evidence>
<dbReference type="EMBL" id="CM037160">
    <property type="protein sequence ID" value="KAH7840725.1"/>
    <property type="molecule type" value="Genomic_DNA"/>
</dbReference>
<gene>
    <name evidence="1" type="ORF">Vadar_020734</name>
</gene>
<proteinExistence type="predicted"/>
<evidence type="ECO:0000313" key="2">
    <source>
        <dbReference type="Proteomes" id="UP000828048"/>
    </source>
</evidence>
<name>A0ACB7XIU3_9ERIC</name>
<accession>A0ACB7XIU3</accession>
<organism evidence="1 2">
    <name type="scientific">Vaccinium darrowii</name>
    <dbReference type="NCBI Taxonomy" id="229202"/>
    <lineage>
        <taxon>Eukaryota</taxon>
        <taxon>Viridiplantae</taxon>
        <taxon>Streptophyta</taxon>
        <taxon>Embryophyta</taxon>
        <taxon>Tracheophyta</taxon>
        <taxon>Spermatophyta</taxon>
        <taxon>Magnoliopsida</taxon>
        <taxon>eudicotyledons</taxon>
        <taxon>Gunneridae</taxon>
        <taxon>Pentapetalae</taxon>
        <taxon>asterids</taxon>
        <taxon>Ericales</taxon>
        <taxon>Ericaceae</taxon>
        <taxon>Vaccinioideae</taxon>
        <taxon>Vaccinieae</taxon>
        <taxon>Vaccinium</taxon>
    </lineage>
</organism>
<reference evidence="1 2" key="1">
    <citation type="journal article" date="2021" name="Hortic Res">
        <title>High-quality reference genome and annotation aids understanding of berry development for evergreen blueberry (Vaccinium darrowii).</title>
        <authorList>
            <person name="Yu J."/>
            <person name="Hulse-Kemp A.M."/>
            <person name="Babiker E."/>
            <person name="Staton M."/>
        </authorList>
    </citation>
    <scope>NUCLEOTIDE SEQUENCE [LARGE SCALE GENOMIC DNA]</scope>
    <source>
        <strain evidence="2">cv. NJ 8807/NJ 8810</strain>
        <tissue evidence="1">Young leaf</tissue>
    </source>
</reference>